<sequence>MRYLPLAVAFLCLAYPRISDANEFQVELETLASSRVATLAAAPEVIAAVLDHNRKSASLDADAIEGLDQVWRAEVDSIVQPTIDAMMSNSLSQFLARQQEASGGLFTEIFVMDAKGLNVGQSELTSDIWQGDEAKWQDTFLKGRDSRHISDIEQDDSTQTIQSQISLPVVDPSTGTPIGAITVGINIERL</sequence>
<protein>
    <recommendedName>
        <fullName evidence="3">Cache domain-containing protein</fullName>
    </recommendedName>
</protein>
<keyword evidence="2" id="KW-1185">Reference proteome</keyword>
<accession>A0A7X5JBD2</accession>
<gene>
    <name evidence="1" type="ORF">GWI72_18680</name>
</gene>
<dbReference type="EMBL" id="JAABLQ010000004">
    <property type="protein sequence ID" value="NBN80310.1"/>
    <property type="molecule type" value="Genomic_DNA"/>
</dbReference>
<comment type="caution">
    <text evidence="1">The sequence shown here is derived from an EMBL/GenBank/DDBJ whole genome shotgun (WGS) entry which is preliminary data.</text>
</comment>
<evidence type="ECO:0000313" key="2">
    <source>
        <dbReference type="Proteomes" id="UP000586722"/>
    </source>
</evidence>
<reference evidence="2" key="1">
    <citation type="submission" date="2020-01" db="EMBL/GenBank/DDBJ databases">
        <authorList>
            <person name="Fang Y."/>
            <person name="Sun R."/>
            <person name="Nie L."/>
            <person name="He J."/>
            <person name="Hao L."/>
            <person name="Wang L."/>
            <person name="Su S."/>
            <person name="Lv E."/>
            <person name="Zhang Z."/>
            <person name="Xie R."/>
            <person name="Liu H."/>
        </authorList>
    </citation>
    <scope>NUCLEOTIDE SEQUENCE [LARGE SCALE GENOMIC DNA]</scope>
    <source>
        <strain evidence="2">XCT-53</strain>
    </source>
</reference>
<proteinExistence type="predicted"/>
<organism evidence="1 2">
    <name type="scientific">Pannonibacter tanglangensis</name>
    <dbReference type="NCBI Taxonomy" id="2750084"/>
    <lineage>
        <taxon>Bacteria</taxon>
        <taxon>Pseudomonadati</taxon>
        <taxon>Pseudomonadota</taxon>
        <taxon>Alphaproteobacteria</taxon>
        <taxon>Hyphomicrobiales</taxon>
        <taxon>Stappiaceae</taxon>
        <taxon>Pannonibacter</taxon>
    </lineage>
</organism>
<evidence type="ECO:0008006" key="3">
    <source>
        <dbReference type="Google" id="ProtNLM"/>
    </source>
</evidence>
<dbReference type="AlphaFoldDB" id="A0A7X5JBD2"/>
<dbReference type="Proteomes" id="UP000586722">
    <property type="component" value="Unassembled WGS sequence"/>
</dbReference>
<dbReference type="RefSeq" id="WP_161709617.1">
    <property type="nucleotide sequence ID" value="NZ_JAABLQ010000004.1"/>
</dbReference>
<dbReference type="CDD" id="cd18773">
    <property type="entry name" value="PDC1_HK_sensor"/>
    <property type="match status" value="1"/>
</dbReference>
<name>A0A7X5JBD2_9HYPH</name>
<evidence type="ECO:0000313" key="1">
    <source>
        <dbReference type="EMBL" id="NBN80310.1"/>
    </source>
</evidence>